<dbReference type="RefSeq" id="WP_192111526.1">
    <property type="nucleotide sequence ID" value="NZ_LT598928.1"/>
</dbReference>
<proteinExistence type="predicted"/>
<dbReference type="PANTHER" id="PTHR22916:SF3">
    <property type="entry name" value="UDP-GLCNAC:BETAGAL BETA-1,3-N-ACETYLGLUCOSAMINYLTRANSFERASE-LIKE PROTEIN 1"/>
    <property type="match status" value="1"/>
</dbReference>
<feature type="domain" description="Glycosyltransferase 2-like" evidence="1">
    <location>
        <begin position="7"/>
        <end position="183"/>
    </location>
</feature>
<dbReference type="AlphaFoldDB" id="A0A212IYX0"/>
<gene>
    <name evidence="2" type="ORF">KM92DES2_10264</name>
</gene>
<sequence>MKYPLISVIIPVYKVEKYLNQCVESVLTQSLSDIEVILVDDGSPDNCPDMCDAYAAMDARIRVIHQKNLGLAGARNTGFRIAKGEYVAFLDSDDYVLPDAFAKLHAKAVEYDADIVFSQVQYFDDTLRQTVVANDTSSLPLFNDVKFEYSFDWRDVGADSIFSYKSFVVAWNKLCKKSFLDEIGANFPLGLIYEDNPFYFQTIFAAKRMAQVRERLICYRINRSGSIISDTTDGKNGMAIHMLGILAHIEMRLKKLLPGNLWPFFYAYAYSEICYKFSMVPNHLHEKYFALARGLLPPVLYWKFRGYVFAKNFKNGRRSLGMLIRFVRSPQVLTLQLFRNIPLFSIVKSDHLHGEYANIVAFGQIPEVAKGLLKLFTDNSFSLHNQITGTHFYKFLESIIAKNPRDGFIHSIIPASCNSVLDQKTVHGDIKDITSLQAAQIASIRGSLAISSSILFIDFSCDSLAPQQLKAFFYTLNCLYPGKTIHYLRLTDTNEVVAAPVQGLTYRSLSSDKFTDLKIGLQQTLKGLETKKFHKYLRVRFFGITILLGRRR</sequence>
<dbReference type="InterPro" id="IPR029044">
    <property type="entry name" value="Nucleotide-diphossugar_trans"/>
</dbReference>
<dbReference type="PANTHER" id="PTHR22916">
    <property type="entry name" value="GLYCOSYLTRANSFERASE"/>
    <property type="match status" value="1"/>
</dbReference>
<name>A0A212IYX0_9BACT</name>
<protein>
    <recommendedName>
        <fullName evidence="1">Glycosyltransferase 2-like domain-containing protein</fullName>
    </recommendedName>
</protein>
<dbReference type="InterPro" id="IPR001173">
    <property type="entry name" value="Glyco_trans_2-like"/>
</dbReference>
<dbReference type="EMBL" id="FLUP01000001">
    <property type="protein sequence ID" value="SBV92408.1"/>
    <property type="molecule type" value="Genomic_DNA"/>
</dbReference>
<evidence type="ECO:0000313" key="2">
    <source>
        <dbReference type="EMBL" id="SBV92408.1"/>
    </source>
</evidence>
<dbReference type="CDD" id="cd00761">
    <property type="entry name" value="Glyco_tranf_GTA_type"/>
    <property type="match status" value="1"/>
</dbReference>
<dbReference type="Gene3D" id="3.90.550.10">
    <property type="entry name" value="Spore Coat Polysaccharide Biosynthesis Protein SpsA, Chain A"/>
    <property type="match status" value="1"/>
</dbReference>
<accession>A0A212IYX0</accession>
<dbReference type="GO" id="GO:0016758">
    <property type="term" value="F:hexosyltransferase activity"/>
    <property type="evidence" value="ECO:0007669"/>
    <property type="project" value="UniProtKB-ARBA"/>
</dbReference>
<evidence type="ECO:0000259" key="1">
    <source>
        <dbReference type="Pfam" id="PF00535"/>
    </source>
</evidence>
<reference evidence="2" key="1">
    <citation type="submission" date="2016-04" db="EMBL/GenBank/DDBJ databases">
        <authorList>
            <person name="Evans L.H."/>
            <person name="Alamgir A."/>
            <person name="Owens N."/>
            <person name="Weber N.D."/>
            <person name="Virtaneva K."/>
            <person name="Barbian K."/>
            <person name="Babar A."/>
            <person name="Rosenke K."/>
        </authorList>
    </citation>
    <scope>NUCLEOTIDE SEQUENCE</scope>
    <source>
        <strain evidence="2">92-2</strain>
    </source>
</reference>
<dbReference type="SUPFAM" id="SSF53448">
    <property type="entry name" value="Nucleotide-diphospho-sugar transferases"/>
    <property type="match status" value="1"/>
</dbReference>
<organism evidence="2">
    <name type="scientific">uncultured Desulfovibrio sp</name>
    <dbReference type="NCBI Taxonomy" id="167968"/>
    <lineage>
        <taxon>Bacteria</taxon>
        <taxon>Pseudomonadati</taxon>
        <taxon>Thermodesulfobacteriota</taxon>
        <taxon>Desulfovibrionia</taxon>
        <taxon>Desulfovibrionales</taxon>
        <taxon>Desulfovibrionaceae</taxon>
        <taxon>Desulfovibrio</taxon>
        <taxon>environmental samples</taxon>
    </lineage>
</organism>
<dbReference type="Pfam" id="PF00535">
    <property type="entry name" value="Glycos_transf_2"/>
    <property type="match status" value="1"/>
</dbReference>